<evidence type="ECO:0000313" key="1">
    <source>
        <dbReference type="EMBL" id="RLZ06539.1"/>
    </source>
</evidence>
<dbReference type="EMBL" id="RDOJ01000025">
    <property type="protein sequence ID" value="RLZ06539.1"/>
    <property type="molecule type" value="Genomic_DNA"/>
</dbReference>
<dbReference type="AlphaFoldDB" id="A0A3L9M7L7"/>
<sequence length="223" mass="25335">MNFDGNGKVTVSEMDAYDFFERNDSIVILVDRIPFVLKKNKSNILKGVGDWIDGESFKSTEKSFTYNQMTPANIQRAKWVANHYDINYKNILDYAFDENIGFDQLNKNLIIKNESACNEGFDLACIQVFSLKLIENMGGFSQIVNSDSIENIKAQPDDDLEKLGQKIITLGNAEGYGLLANYYMFLGNEEKFKYYKDLGLENGCKLCFNLEINSLVEEIEGGE</sequence>
<proteinExistence type="predicted"/>
<keyword evidence="2" id="KW-1185">Reference proteome</keyword>
<name>A0A3L9M7L7_9FLAO</name>
<organism evidence="1 2">
    <name type="scientific">Faecalibacter macacae</name>
    <dbReference type="NCBI Taxonomy" id="1859289"/>
    <lineage>
        <taxon>Bacteria</taxon>
        <taxon>Pseudomonadati</taxon>
        <taxon>Bacteroidota</taxon>
        <taxon>Flavobacteriia</taxon>
        <taxon>Flavobacteriales</taxon>
        <taxon>Weeksellaceae</taxon>
        <taxon>Faecalibacter</taxon>
    </lineage>
</organism>
<evidence type="ECO:0000313" key="2">
    <source>
        <dbReference type="Proteomes" id="UP000275348"/>
    </source>
</evidence>
<accession>A0A3L9M7L7</accession>
<dbReference type="Proteomes" id="UP000275348">
    <property type="component" value="Unassembled WGS sequence"/>
</dbReference>
<comment type="caution">
    <text evidence="1">The sequence shown here is derived from an EMBL/GenBank/DDBJ whole genome shotgun (WGS) entry which is preliminary data.</text>
</comment>
<reference evidence="1 2" key="1">
    <citation type="submission" date="2018-10" db="EMBL/GenBank/DDBJ databases">
        <authorList>
            <person name="Chen X."/>
        </authorList>
    </citation>
    <scope>NUCLEOTIDE SEQUENCE [LARGE SCALE GENOMIC DNA]</scope>
    <source>
        <strain evidence="1 2">YIM 102668</strain>
    </source>
</reference>
<protein>
    <submittedName>
        <fullName evidence="1">Uncharacterized protein</fullName>
    </submittedName>
</protein>
<gene>
    <name evidence="1" type="ORF">EAH69_13090</name>
</gene>